<protein>
    <submittedName>
        <fullName evidence="1">HNH endonuclease</fullName>
    </submittedName>
</protein>
<keyword evidence="1" id="KW-0378">Hydrolase</keyword>
<gene>
    <name evidence="1" type="ORF">GOQ27_15170</name>
</gene>
<dbReference type="Proteomes" id="UP000724672">
    <property type="component" value="Unassembled WGS sequence"/>
</dbReference>
<sequence length="143" mass="17240">MPLKKKCSKMGCNTLVDVSLKYCKEHKDTQKQRHREYKQKRRDKEEQRFYNRKPWKDTRELVLMRDNGLCQLSLENNEIVFASMVHHIIPMKENSSRKLDPKNLISLSNGMHNYVESQYDKGEDSKEKMQEKLFEIVKNKYKK</sequence>
<proteinExistence type="predicted"/>
<comment type="caution">
    <text evidence="1">The sequence shown here is derived from an EMBL/GenBank/DDBJ whole genome shotgun (WGS) entry which is preliminary data.</text>
</comment>
<dbReference type="GO" id="GO:0004519">
    <property type="term" value="F:endonuclease activity"/>
    <property type="evidence" value="ECO:0007669"/>
    <property type="project" value="UniProtKB-KW"/>
</dbReference>
<evidence type="ECO:0000313" key="1">
    <source>
        <dbReference type="EMBL" id="MBS4539814.1"/>
    </source>
</evidence>
<dbReference type="AlphaFoldDB" id="A0A942ZA38"/>
<accession>A0A942ZA38</accession>
<dbReference type="PANTHER" id="PTHR41286">
    <property type="entry name" value="HNH NUCLEASE YAJD-RELATED"/>
    <property type="match status" value="1"/>
</dbReference>
<keyword evidence="1" id="KW-0255">Endonuclease</keyword>
<evidence type="ECO:0000313" key="2">
    <source>
        <dbReference type="Proteomes" id="UP000724672"/>
    </source>
</evidence>
<keyword evidence="1" id="KW-0540">Nuclease</keyword>
<keyword evidence="2" id="KW-1185">Reference proteome</keyword>
<reference evidence="1" key="1">
    <citation type="submission" date="2019-12" db="EMBL/GenBank/DDBJ databases">
        <title>Clostridiaceae gen. nov. sp. nov., isolated from sediment in Xinjiang, China.</title>
        <authorList>
            <person name="Zhang R."/>
        </authorList>
    </citation>
    <scope>NUCLEOTIDE SEQUENCE</scope>
    <source>
        <strain evidence="1">D2Q-11</strain>
    </source>
</reference>
<organism evidence="1 2">
    <name type="scientific">Anaeromonas frigoriresistens</name>
    <dbReference type="NCBI Taxonomy" id="2683708"/>
    <lineage>
        <taxon>Bacteria</taxon>
        <taxon>Bacillati</taxon>
        <taxon>Bacillota</taxon>
        <taxon>Tissierellia</taxon>
        <taxon>Tissierellales</taxon>
        <taxon>Thermohalobacteraceae</taxon>
        <taxon>Anaeromonas</taxon>
    </lineage>
</organism>
<dbReference type="RefSeq" id="WP_203367728.1">
    <property type="nucleotide sequence ID" value="NZ_WSFT01000053.1"/>
</dbReference>
<dbReference type="EMBL" id="WSFT01000053">
    <property type="protein sequence ID" value="MBS4539814.1"/>
    <property type="molecule type" value="Genomic_DNA"/>
</dbReference>
<dbReference type="GO" id="GO:0005829">
    <property type="term" value="C:cytosol"/>
    <property type="evidence" value="ECO:0007669"/>
    <property type="project" value="TreeGrafter"/>
</dbReference>
<dbReference type="PANTHER" id="PTHR41286:SF1">
    <property type="entry name" value="HNH NUCLEASE YAJD-RELATED"/>
    <property type="match status" value="1"/>
</dbReference>
<name>A0A942ZA38_9FIRM</name>